<comment type="caution">
    <text evidence="2">The sequence shown here is derived from an EMBL/GenBank/DDBJ whole genome shotgun (WGS) entry which is preliminary data.</text>
</comment>
<feature type="compositionally biased region" description="Polar residues" evidence="1">
    <location>
        <begin position="773"/>
        <end position="809"/>
    </location>
</feature>
<feature type="compositionally biased region" description="Basic and acidic residues" evidence="1">
    <location>
        <begin position="504"/>
        <end position="516"/>
    </location>
</feature>
<feature type="compositionally biased region" description="Basic residues" evidence="1">
    <location>
        <begin position="483"/>
        <end position="495"/>
    </location>
</feature>
<proteinExistence type="predicted"/>
<feature type="compositionally biased region" description="Polar residues" evidence="1">
    <location>
        <begin position="722"/>
        <end position="743"/>
    </location>
</feature>
<feature type="region of interest" description="Disordered" evidence="1">
    <location>
        <begin position="281"/>
        <end position="441"/>
    </location>
</feature>
<feature type="compositionally biased region" description="Low complexity" evidence="1">
    <location>
        <begin position="936"/>
        <end position="945"/>
    </location>
</feature>
<dbReference type="EMBL" id="CAXLJM020000049">
    <property type="protein sequence ID" value="CAL8114230.1"/>
    <property type="molecule type" value="Genomic_DNA"/>
</dbReference>
<feature type="compositionally biased region" description="Basic and acidic residues" evidence="1">
    <location>
        <begin position="543"/>
        <end position="563"/>
    </location>
</feature>
<feature type="compositionally biased region" description="Low complexity" evidence="1">
    <location>
        <begin position="872"/>
        <end position="881"/>
    </location>
</feature>
<feature type="compositionally biased region" description="Polar residues" evidence="1">
    <location>
        <begin position="904"/>
        <end position="913"/>
    </location>
</feature>
<feature type="compositionally biased region" description="Basic and acidic residues" evidence="1">
    <location>
        <begin position="810"/>
        <end position="821"/>
    </location>
</feature>
<protein>
    <recommendedName>
        <fullName evidence="4">Peptidase M12B domain-containing protein</fullName>
    </recommendedName>
</protein>
<feature type="region of interest" description="Disordered" evidence="1">
    <location>
        <begin position="469"/>
        <end position="563"/>
    </location>
</feature>
<feature type="compositionally biased region" description="Basic and acidic residues" evidence="1">
    <location>
        <begin position="667"/>
        <end position="676"/>
    </location>
</feature>
<feature type="compositionally biased region" description="Basic and acidic residues" evidence="1">
    <location>
        <begin position="601"/>
        <end position="611"/>
    </location>
</feature>
<feature type="compositionally biased region" description="Polar residues" evidence="1">
    <location>
        <begin position="920"/>
        <end position="929"/>
    </location>
</feature>
<feature type="compositionally biased region" description="Basic residues" evidence="1">
    <location>
        <begin position="429"/>
        <end position="441"/>
    </location>
</feature>
<keyword evidence="3" id="KW-1185">Reference proteome</keyword>
<gene>
    <name evidence="2" type="ORF">ODALV1_LOCUS16372</name>
</gene>
<accession>A0ABP1QZ58</accession>
<feature type="compositionally biased region" description="Polar residues" evidence="1">
    <location>
        <begin position="528"/>
        <end position="542"/>
    </location>
</feature>
<feature type="compositionally biased region" description="Low complexity" evidence="1">
    <location>
        <begin position="281"/>
        <end position="424"/>
    </location>
</feature>
<evidence type="ECO:0000256" key="1">
    <source>
        <dbReference type="SAM" id="MobiDB-lite"/>
    </source>
</evidence>
<evidence type="ECO:0000313" key="2">
    <source>
        <dbReference type="EMBL" id="CAL8114230.1"/>
    </source>
</evidence>
<organism evidence="2 3">
    <name type="scientific">Orchesella dallaii</name>
    <dbReference type="NCBI Taxonomy" id="48710"/>
    <lineage>
        <taxon>Eukaryota</taxon>
        <taxon>Metazoa</taxon>
        <taxon>Ecdysozoa</taxon>
        <taxon>Arthropoda</taxon>
        <taxon>Hexapoda</taxon>
        <taxon>Collembola</taxon>
        <taxon>Entomobryomorpha</taxon>
        <taxon>Entomobryoidea</taxon>
        <taxon>Orchesellidae</taxon>
        <taxon>Orchesellinae</taxon>
        <taxon>Orchesella</taxon>
    </lineage>
</organism>
<evidence type="ECO:0000313" key="3">
    <source>
        <dbReference type="Proteomes" id="UP001642540"/>
    </source>
</evidence>
<feature type="compositionally biased region" description="Polar residues" evidence="1">
    <location>
        <begin position="838"/>
        <end position="851"/>
    </location>
</feature>
<feature type="compositionally biased region" description="Basic residues" evidence="1">
    <location>
        <begin position="852"/>
        <end position="862"/>
    </location>
</feature>
<feature type="region of interest" description="Disordered" evidence="1">
    <location>
        <begin position="580"/>
        <end position="611"/>
    </location>
</feature>
<dbReference type="SUPFAM" id="SSF55486">
    <property type="entry name" value="Metalloproteases ('zincins'), catalytic domain"/>
    <property type="match status" value="1"/>
</dbReference>
<feature type="region of interest" description="Disordered" evidence="1">
    <location>
        <begin position="663"/>
        <end position="1016"/>
    </location>
</feature>
<evidence type="ECO:0008006" key="4">
    <source>
        <dbReference type="Google" id="ProtNLM"/>
    </source>
</evidence>
<feature type="compositionally biased region" description="Basic and acidic residues" evidence="1">
    <location>
        <begin position="762"/>
        <end position="772"/>
    </location>
</feature>
<dbReference type="InterPro" id="IPR024079">
    <property type="entry name" value="MetalloPept_cat_dom_sf"/>
</dbReference>
<reference evidence="2 3" key="1">
    <citation type="submission" date="2024-08" db="EMBL/GenBank/DDBJ databases">
        <authorList>
            <person name="Cucini C."/>
            <person name="Frati F."/>
        </authorList>
    </citation>
    <scope>NUCLEOTIDE SEQUENCE [LARGE SCALE GENOMIC DNA]</scope>
</reference>
<feature type="compositionally biased region" description="Polar residues" evidence="1">
    <location>
        <begin position="822"/>
        <end position="831"/>
    </location>
</feature>
<name>A0ABP1QZ58_9HEXA</name>
<feature type="compositionally biased region" description="Polar residues" evidence="1">
    <location>
        <begin position="587"/>
        <end position="600"/>
    </location>
</feature>
<dbReference type="Gene3D" id="3.40.390.10">
    <property type="entry name" value="Collagenase (Catalytic Domain)"/>
    <property type="match status" value="1"/>
</dbReference>
<dbReference type="Proteomes" id="UP001642540">
    <property type="component" value="Unassembled WGS sequence"/>
</dbReference>
<sequence>MKEFASRFVELMINTCLQFILISANANVRQNIIPIMEYEIELTNERHLSTDFRYVTVNSKVLTDWNEIPDVAHASFRELEELEECRITLPIGLLNYKPHLGKRTLCLFRNTEWANDMESVIELEAENVSREDLIADIQPITGFVTAEPNSLVEGYLVEGYIEEKFFKEKQDNAILFEYVGHEDQFGVLIPPENVRKVTRAPAVTILNIIAGSTQSRITDMMSTTESLSTTASTSQIPTPYFTTTKSTISSTLTSILETIELTTQTTTESTISATSEWTTLPKTTESTTPTITTESTTPTTTTESTTPTATTETTITESITPTTITESTTTTTTTTDSTTPTTTTTESASPTTTTESTTPTTTTIESTTPTTTTTTESATPTTTTTESTTPTTTTTESTTPTTTTTESTTQTTVTESTPRSSTVNEKSKSKSKKVIRTKKKATAVKKDMDPWEILRKYKDSTALKIESTISGSNNPLKANAVTKGKKKASKKKKGETRKPANAKVTEEKNIVEDPWQRLRGVNDMPDNETYTYKNTTGQSSSRTTKEKNPFDHEKFESSSKDNLKTHVTDKLKATDDKLANTAAEGESQPSDSLKQTLKNEQNVDPKVHVGKGLKSESVKKFKTTTTADPWLEIKSGKTPRPTTINDESNEVANIPNFKPTEIQKSVDGQERTKSPEDITIIRTNSKPESAERIPNGVNKTVPTDDTKTNSPDDTLPIPNDVSDGTTLNLTDGGNKNPNDVTLLNSNDDDKRKSNNDGMAKSSEVKSTIEGRTKPSNSTKSVSRDSINTEFNKNITNLNSTDESKQNLSADKSKSTAGERQKPNSTSGNNIKSDIDGKPQSSTGTQSNITTRKTSKPKGKKNKITSGIDNAASGTGNKTKSGTGDKPKSGTGNKTKSGTSDKPKSGTGNKTKSGTSDKPKSYTGNKTKSGTGDKPKSGTGNKTKSGTGDKPKSGNGNKTKSGTIEKPKSGIGNKTKSGTGDKPKSGTGVSSIDGKPNAGDKTKSNTSASDVSNLVLRNKGRVRRDTFIHSYGGLKSLSNSTPSLEPNGRREKRETIVELPFDYVADELLKQSNDDIAGDLRLVGGMSSSNVFDSLSETNAICRLCLWIQPHFAEKFGFHNRKSLGVGEVINIISMMNWFFRAMDFNNDGVADNVGFKIKSVLVSDQIKINLDETAIATLRLMTNNYNKVVEQGTIRKRRSLVSGIQAEMDYMNSLLDSQVYDDPTGEVTISEDADGHSIESEYLDPSEFADVEAIPGSKVDKSRAVYSIDGRGAYQSILEQIQNNSKFTDCCAIVGFIYHNLSPSLSVATRRGLCSTKNLVLVSGMIHMHKVGKYDVLRALMHAFGHMLGASHDNTMKGRCQDRTPSRFLNPFIMHPVQQLNGYWTLGRNATVPQCGNATNEAIVVVNVIRLSDVN</sequence>